<keyword evidence="7" id="KW-0732">Signal</keyword>
<evidence type="ECO:0000256" key="5">
    <source>
        <dbReference type="ARBA" id="ARBA00022558"/>
    </source>
</evidence>
<dbReference type="HOGENOM" id="CLU_009120_3_1_6"/>
<dbReference type="GO" id="GO:0009297">
    <property type="term" value="P:pilus assembly"/>
    <property type="evidence" value="ECO:0007669"/>
    <property type="project" value="InterPro"/>
</dbReference>
<dbReference type="Gene3D" id="2.60.40.3110">
    <property type="match status" value="1"/>
</dbReference>
<dbReference type="GO" id="GO:0015473">
    <property type="term" value="F:fimbrial usher porin activity"/>
    <property type="evidence" value="ECO:0007669"/>
    <property type="project" value="InterPro"/>
</dbReference>
<evidence type="ECO:0000256" key="7">
    <source>
        <dbReference type="ARBA" id="ARBA00022729"/>
    </source>
</evidence>
<name>A0A089ZRL9_9PSED</name>
<dbReference type="EMBL" id="CP009533">
    <property type="protein sequence ID" value="AIS19611.1"/>
    <property type="molecule type" value="Genomic_DNA"/>
</dbReference>
<evidence type="ECO:0000256" key="2">
    <source>
        <dbReference type="ARBA" id="ARBA00008064"/>
    </source>
</evidence>
<dbReference type="eggNOG" id="COG3188">
    <property type="taxonomic scope" value="Bacteria"/>
</dbReference>
<dbReference type="Gene3D" id="3.10.20.410">
    <property type="match status" value="1"/>
</dbReference>
<evidence type="ECO:0000259" key="11">
    <source>
        <dbReference type="Pfam" id="PF13954"/>
    </source>
</evidence>
<dbReference type="STRING" id="216142.LT40_20340"/>
<feature type="domain" description="PapC N-terminal" evidence="11">
    <location>
        <begin position="14"/>
        <end position="157"/>
    </location>
</feature>
<dbReference type="InterPro" id="IPR025885">
    <property type="entry name" value="PapC_N"/>
</dbReference>
<dbReference type="PANTHER" id="PTHR30451">
    <property type="entry name" value="OUTER MEMBRANE USHER PROTEIN"/>
    <property type="match status" value="1"/>
</dbReference>
<dbReference type="AlphaFoldDB" id="A0A089ZRL9"/>
<keyword evidence="6" id="KW-0812">Transmembrane</keyword>
<feature type="domain" description="PapC-like C-terminal" evidence="10">
    <location>
        <begin position="752"/>
        <end position="823"/>
    </location>
</feature>
<comment type="similarity">
    <text evidence="2">Belongs to the fimbrial export usher family.</text>
</comment>
<sequence>MLSPLPARAEGSLYFNPHALDARGGGVAADLDAFSRGEQLPGEYWVDIYLNHKRVGSRNVTFVVEDNTLRPQLTVQELNDMGIHTQAFASLTTLDAQAIVTHPGKYIPEATTQFDFAKQRLDIGVPQASLRFDARNAVDPSRWDPGLSAFVLNYNLTGARHRQDGHGVTDNAFLNLGTGINLGAWRLRNNSTYTYTQHKGRPGFQASEERLEDTLGQGSHRRWQSINTYAQRDIQRLGARLSLGEGSTSGTIFEAIQFRGAQLTSDDSMLPDSQRGFAPVVRGVADGSAQITVHQNGYMIYQTYVAPGPYVIRDLYATAGSGDLQVTVREDNGKTRTYTQPYSSVPLMQREARLRYEFTGGRYRSPYAGANEPSFGQASAAYGLSSATTVYGGVTGSADYASGLAGLGKSLGSLGSVSFDATQATARLQDKRTHRGQSYRVQYAKDLFQSGTTFTLAGYRYSTAGFYDFNEANEIAPGATDLGRWGYHKRSRVQVQLSQLLGEYGSLHVNAFQQDYWRMRGTERNASASYNVSLKNGVTLGLTATHSITPGGHGSDRQYALGVQIPLSTLGSSWLTSSTQTGSRHGTSQSVAVNGQALENNNLNYAVRQSYGDQGKGHGGGTHATYKGTNGEVQAAYSYTGSSQQYSAGLRGGLIAHRYGVTLSQPLGHTVTLVRAPGAAGVRVQNQPGIETDRRGYAVVPYATTYRENRVALWPETLDENVDLTDTVKTVVPTQGAVVLAEFETRIGSRVLVTLRTGNEFVPFGATATLFAEQDGTDNGQAIGSGIVGARGELYLSGVPRKARVQVKWGTEAKQSCSAGLSLVDAPSAAWVKTLSAVCAN</sequence>
<evidence type="ECO:0000256" key="6">
    <source>
        <dbReference type="ARBA" id="ARBA00022692"/>
    </source>
</evidence>
<dbReference type="SUPFAM" id="SSF141729">
    <property type="entry name" value="FimD N-terminal domain-like"/>
    <property type="match status" value="1"/>
</dbReference>
<keyword evidence="5" id="KW-1029">Fimbrium biogenesis</keyword>
<keyword evidence="13" id="KW-1185">Reference proteome</keyword>
<dbReference type="FunFam" id="2.60.40.2610:FF:000001">
    <property type="entry name" value="Outer membrane fimbrial usher protein"/>
    <property type="match status" value="1"/>
</dbReference>
<evidence type="ECO:0000256" key="3">
    <source>
        <dbReference type="ARBA" id="ARBA00022448"/>
    </source>
</evidence>
<gene>
    <name evidence="12" type="ORF">LT40_20340</name>
</gene>
<dbReference type="Proteomes" id="UP000029499">
    <property type="component" value="Chromosome"/>
</dbReference>
<dbReference type="InterPro" id="IPR025949">
    <property type="entry name" value="PapC-like_C"/>
</dbReference>
<accession>A0A089ZRL9</accession>
<dbReference type="InterPro" id="IPR000015">
    <property type="entry name" value="Fimb_usher"/>
</dbReference>
<comment type="subcellular location">
    <subcellularLocation>
        <location evidence="1">Cell outer membrane</location>
        <topology evidence="1">Multi-pass membrane protein</topology>
    </subcellularLocation>
</comment>
<dbReference type="Gene3D" id="2.60.40.2070">
    <property type="match status" value="1"/>
</dbReference>
<keyword evidence="8" id="KW-0472">Membrane</keyword>
<evidence type="ECO:0008006" key="14">
    <source>
        <dbReference type="Google" id="ProtNLM"/>
    </source>
</evidence>
<dbReference type="GO" id="GO:0009279">
    <property type="term" value="C:cell outer membrane"/>
    <property type="evidence" value="ECO:0007669"/>
    <property type="project" value="UniProtKB-SubCell"/>
</dbReference>
<dbReference type="Pfam" id="PF00577">
    <property type="entry name" value="Usher"/>
    <property type="match status" value="1"/>
</dbReference>
<reference evidence="12 13" key="1">
    <citation type="journal article" date="2015" name="J. Biotechnol.">
        <title>Complete genome sequence of Pseudomonas rhizosphaerae IH5T (=DSM 16299T), a phosphate-solubilizing rhizobacterium for bacterial biofertilizer.</title>
        <authorList>
            <person name="Kwak Y."/>
            <person name="Jung B.K."/>
            <person name="Shin J.H."/>
        </authorList>
    </citation>
    <scope>NUCLEOTIDE SEQUENCE [LARGE SCALE GENOMIC DNA]</scope>
    <source>
        <strain evidence="12">DSM 16299</strain>
    </source>
</reference>
<dbReference type="PANTHER" id="PTHR30451:SF21">
    <property type="entry name" value="FIMBRIAL USHER DOMAIN-CONTAINING PROTEIN YDET-RELATED"/>
    <property type="match status" value="1"/>
</dbReference>
<keyword evidence="9" id="KW-0998">Cell outer membrane</keyword>
<evidence type="ECO:0000256" key="9">
    <source>
        <dbReference type="ARBA" id="ARBA00023237"/>
    </source>
</evidence>
<dbReference type="InterPro" id="IPR042186">
    <property type="entry name" value="FimD_plug_dom"/>
</dbReference>
<dbReference type="Gene3D" id="2.60.40.2610">
    <property type="entry name" value="Outer membrane usher protein FimD, plug domain"/>
    <property type="match status" value="1"/>
</dbReference>
<proteinExistence type="inferred from homology"/>
<keyword evidence="3" id="KW-0813">Transport</keyword>
<dbReference type="InterPro" id="IPR037224">
    <property type="entry name" value="PapC_N_sf"/>
</dbReference>
<dbReference type="KEGG" id="prh:LT40_20340"/>
<dbReference type="Pfam" id="PF13954">
    <property type="entry name" value="PapC_N"/>
    <property type="match status" value="1"/>
</dbReference>
<evidence type="ECO:0000259" key="10">
    <source>
        <dbReference type="Pfam" id="PF13953"/>
    </source>
</evidence>
<dbReference type="RefSeq" id="WP_043192959.1">
    <property type="nucleotide sequence ID" value="NZ_CP009533.1"/>
</dbReference>
<evidence type="ECO:0000313" key="13">
    <source>
        <dbReference type="Proteomes" id="UP000029499"/>
    </source>
</evidence>
<dbReference type="FunFam" id="2.60.40.3110:FF:000001">
    <property type="entry name" value="Putative fimbrial outer membrane usher"/>
    <property type="match status" value="1"/>
</dbReference>
<protein>
    <recommendedName>
        <fullName evidence="14">Fimbrial biogenesis outer membrane usher protein</fullName>
    </recommendedName>
</protein>
<keyword evidence="4" id="KW-1134">Transmembrane beta strand</keyword>
<evidence type="ECO:0000313" key="12">
    <source>
        <dbReference type="EMBL" id="AIS19611.1"/>
    </source>
</evidence>
<dbReference type="OrthoDB" id="6554712at2"/>
<evidence type="ECO:0000256" key="4">
    <source>
        <dbReference type="ARBA" id="ARBA00022452"/>
    </source>
</evidence>
<evidence type="ECO:0000256" key="1">
    <source>
        <dbReference type="ARBA" id="ARBA00004571"/>
    </source>
</evidence>
<dbReference type="InterPro" id="IPR043142">
    <property type="entry name" value="PapC-like_C_sf"/>
</dbReference>
<evidence type="ECO:0000256" key="8">
    <source>
        <dbReference type="ARBA" id="ARBA00023136"/>
    </source>
</evidence>
<organism evidence="12 13">
    <name type="scientific">Pseudomonas rhizosphaerae</name>
    <dbReference type="NCBI Taxonomy" id="216142"/>
    <lineage>
        <taxon>Bacteria</taxon>
        <taxon>Pseudomonadati</taxon>
        <taxon>Pseudomonadota</taxon>
        <taxon>Gammaproteobacteria</taxon>
        <taxon>Pseudomonadales</taxon>
        <taxon>Pseudomonadaceae</taxon>
        <taxon>Pseudomonas</taxon>
    </lineage>
</organism>
<dbReference type="Pfam" id="PF13953">
    <property type="entry name" value="PapC_C"/>
    <property type="match status" value="1"/>
</dbReference>